<comment type="similarity">
    <text evidence="1 7">Belongs to the thiolase-like superfamily. Thiolase family.</text>
</comment>
<evidence type="ECO:0000259" key="8">
    <source>
        <dbReference type="Pfam" id="PF00108"/>
    </source>
</evidence>
<evidence type="ECO:0000256" key="1">
    <source>
        <dbReference type="ARBA" id="ARBA00010982"/>
    </source>
</evidence>
<evidence type="ECO:0000256" key="5">
    <source>
        <dbReference type="ARBA" id="ARBA00040529"/>
    </source>
</evidence>
<keyword evidence="4 7" id="KW-0012">Acyltransferase</keyword>
<dbReference type="PIRSF" id="PIRSF000429">
    <property type="entry name" value="Ac-CoA_Ac_transf"/>
    <property type="match status" value="1"/>
</dbReference>
<protein>
    <recommendedName>
        <fullName evidence="5">Probable acetyl-CoA acetyltransferase</fullName>
        <ecNumber evidence="2">2.3.1.9</ecNumber>
    </recommendedName>
</protein>
<proteinExistence type="inferred from homology"/>
<dbReference type="AlphaFoldDB" id="A0A6I7R8C4"/>
<dbReference type="CDD" id="cd00751">
    <property type="entry name" value="thiolase"/>
    <property type="match status" value="1"/>
</dbReference>
<feature type="active site" description="Proton acceptor" evidence="6">
    <location>
        <position position="340"/>
    </location>
</feature>
<keyword evidence="11" id="KW-1185">Reference proteome</keyword>
<gene>
    <name evidence="10" type="ORF">H0H28_12205</name>
</gene>
<evidence type="ECO:0000256" key="2">
    <source>
        <dbReference type="ARBA" id="ARBA00012705"/>
    </source>
</evidence>
<reference evidence="10 11" key="1">
    <citation type="submission" date="2020-07" db="EMBL/GenBank/DDBJ databases">
        <authorList>
            <person name="Khare M."/>
        </authorList>
    </citation>
    <scope>NUCLEOTIDE SEQUENCE [LARGE SCALE GENOMIC DNA]</scope>
    <source>
        <strain evidence="10 11">P8776</strain>
    </source>
</reference>
<dbReference type="FunFam" id="3.40.47.10:FF:000010">
    <property type="entry name" value="Acetyl-CoA acetyltransferase (Thiolase)"/>
    <property type="match status" value="1"/>
</dbReference>
<dbReference type="GO" id="GO:0003985">
    <property type="term" value="F:acetyl-CoA C-acetyltransferase activity"/>
    <property type="evidence" value="ECO:0007669"/>
    <property type="project" value="UniProtKB-EC"/>
</dbReference>
<sequence length="383" mass="39393">MSESIYITNAKRSPIGTFGGSLSKISTIDLGAHVAKAVIEDSGVAADQFDSSVWANVVTTGPRDLYTSRAVALEAGLPQGSHAYGVNRLCGSGVQAAISAAQQLMTDDSRLALVGGVEVMSQAPYSVEGMRQGRKMGDGKLVDWLTGALTDPMGNGIMGITAENVAAKYGISRERQDEFALQSQNRAADAIANGRFTEQIVPVGDFSVDEHPRQTSAEKLAGLRPSFNKEGTVTPGNASGINDAAAALVMTGESGLSQFGLEPMAKVVSWGLAGCDPKYMGLGPTVAVPRALDKAGLKLDDIKLIESNEAFAAQAIAVADQLGFDNDKTNINGGAIALGHPIGATGVILITKLIHSLKDAGGGLGLVTACIGGGQGIALILEV</sequence>
<feature type="active site" description="Acyl-thioester intermediate" evidence="6">
    <location>
        <position position="90"/>
    </location>
</feature>
<dbReference type="PROSITE" id="PS00099">
    <property type="entry name" value="THIOLASE_3"/>
    <property type="match status" value="1"/>
</dbReference>
<dbReference type="Gene3D" id="3.40.47.10">
    <property type="match status" value="2"/>
</dbReference>
<dbReference type="PANTHER" id="PTHR18919:SF107">
    <property type="entry name" value="ACETYL-COA ACETYLTRANSFERASE, CYTOSOLIC"/>
    <property type="match status" value="1"/>
</dbReference>
<dbReference type="PROSITE" id="PS00737">
    <property type="entry name" value="THIOLASE_2"/>
    <property type="match status" value="1"/>
</dbReference>
<comment type="caution">
    <text evidence="10">The sequence shown here is derived from an EMBL/GenBank/DDBJ whole genome shotgun (WGS) entry which is preliminary data.</text>
</comment>
<name>A0A6I7R8C4_9CORY</name>
<dbReference type="InterPro" id="IPR020617">
    <property type="entry name" value="Thiolase_C"/>
</dbReference>
<dbReference type="EC" id="2.3.1.9" evidence="2"/>
<dbReference type="InterPro" id="IPR016039">
    <property type="entry name" value="Thiolase-like"/>
</dbReference>
<evidence type="ECO:0000313" key="10">
    <source>
        <dbReference type="EMBL" id="MBA4506062.1"/>
    </source>
</evidence>
<feature type="domain" description="Thiolase C-terminal" evidence="9">
    <location>
        <begin position="262"/>
        <end position="382"/>
    </location>
</feature>
<dbReference type="RefSeq" id="WP_006839767.1">
    <property type="nucleotide sequence ID" value="NZ_JACEOR010000546.1"/>
</dbReference>
<dbReference type="InterPro" id="IPR002155">
    <property type="entry name" value="Thiolase"/>
</dbReference>
<evidence type="ECO:0000256" key="4">
    <source>
        <dbReference type="ARBA" id="ARBA00023315"/>
    </source>
</evidence>
<evidence type="ECO:0000313" key="11">
    <source>
        <dbReference type="Proteomes" id="UP000580709"/>
    </source>
</evidence>
<evidence type="ECO:0000256" key="6">
    <source>
        <dbReference type="PIRSR" id="PIRSR000429-1"/>
    </source>
</evidence>
<dbReference type="NCBIfam" id="TIGR01930">
    <property type="entry name" value="AcCoA-C-Actrans"/>
    <property type="match status" value="1"/>
</dbReference>
<dbReference type="SUPFAM" id="SSF53901">
    <property type="entry name" value="Thiolase-like"/>
    <property type="match status" value="2"/>
</dbReference>
<dbReference type="EMBL" id="JACEOR010000546">
    <property type="protein sequence ID" value="MBA4506062.1"/>
    <property type="molecule type" value="Genomic_DNA"/>
</dbReference>
<dbReference type="InterPro" id="IPR020616">
    <property type="entry name" value="Thiolase_N"/>
</dbReference>
<keyword evidence="3 7" id="KW-0808">Transferase</keyword>
<evidence type="ECO:0000256" key="3">
    <source>
        <dbReference type="ARBA" id="ARBA00022679"/>
    </source>
</evidence>
<dbReference type="InterPro" id="IPR020613">
    <property type="entry name" value="Thiolase_CS"/>
</dbReference>
<evidence type="ECO:0000256" key="7">
    <source>
        <dbReference type="RuleBase" id="RU003557"/>
    </source>
</evidence>
<dbReference type="InterPro" id="IPR020610">
    <property type="entry name" value="Thiolase_AS"/>
</dbReference>
<feature type="domain" description="Thiolase N-terminal" evidence="8">
    <location>
        <begin position="5"/>
        <end position="253"/>
    </location>
</feature>
<feature type="active site" description="Proton acceptor" evidence="6">
    <location>
        <position position="370"/>
    </location>
</feature>
<accession>A0A6I7R8C4</accession>
<dbReference type="Pfam" id="PF00108">
    <property type="entry name" value="Thiolase_N"/>
    <property type="match status" value="1"/>
</dbReference>
<dbReference type="PANTHER" id="PTHR18919">
    <property type="entry name" value="ACETYL-COA C-ACYLTRANSFERASE"/>
    <property type="match status" value="1"/>
</dbReference>
<organism evidence="10 11">
    <name type="scientific">Corynebacterium sanguinis</name>
    <dbReference type="NCBI Taxonomy" id="2594913"/>
    <lineage>
        <taxon>Bacteria</taxon>
        <taxon>Bacillati</taxon>
        <taxon>Actinomycetota</taxon>
        <taxon>Actinomycetes</taxon>
        <taxon>Mycobacteriales</taxon>
        <taxon>Corynebacteriaceae</taxon>
        <taxon>Corynebacterium</taxon>
    </lineage>
</organism>
<dbReference type="Pfam" id="PF02803">
    <property type="entry name" value="Thiolase_C"/>
    <property type="match status" value="1"/>
</dbReference>
<dbReference type="Proteomes" id="UP000580709">
    <property type="component" value="Unassembled WGS sequence"/>
</dbReference>
<evidence type="ECO:0000259" key="9">
    <source>
        <dbReference type="Pfam" id="PF02803"/>
    </source>
</evidence>